<reference evidence="4 5" key="1">
    <citation type="submission" date="2020-03" db="EMBL/GenBank/DDBJ databases">
        <title>Genomic Encyclopedia of Type Strains, Phase IV (KMG-IV): sequencing the most valuable type-strain genomes for metagenomic binning, comparative biology and taxonomic classification.</title>
        <authorList>
            <person name="Goeker M."/>
        </authorList>
    </citation>
    <scope>NUCLEOTIDE SEQUENCE [LARGE SCALE GENOMIC DNA]</scope>
    <source>
        <strain evidence="4 5">DSM 7225</strain>
    </source>
</reference>
<dbReference type="SUPFAM" id="SSF63829">
    <property type="entry name" value="Calcium-dependent phosphotriesterase"/>
    <property type="match status" value="1"/>
</dbReference>
<name>A0A7X6BD40_9SPHN</name>
<dbReference type="Gene3D" id="2.120.10.30">
    <property type="entry name" value="TolB, C-terminal domain"/>
    <property type="match status" value="1"/>
</dbReference>
<dbReference type="InterPro" id="IPR051262">
    <property type="entry name" value="SMP-30/CGR1_Lactonase"/>
</dbReference>
<organism evidence="4 5">
    <name type="scientific">Sphingomonas trueperi</name>
    <dbReference type="NCBI Taxonomy" id="53317"/>
    <lineage>
        <taxon>Bacteria</taxon>
        <taxon>Pseudomonadati</taxon>
        <taxon>Pseudomonadota</taxon>
        <taxon>Alphaproteobacteria</taxon>
        <taxon>Sphingomonadales</taxon>
        <taxon>Sphingomonadaceae</taxon>
        <taxon>Sphingomonas</taxon>
    </lineage>
</organism>
<dbReference type="Pfam" id="PF08450">
    <property type="entry name" value="SGL"/>
    <property type="match status" value="1"/>
</dbReference>
<dbReference type="EC" id="3.1.1.17" evidence="4"/>
<evidence type="ECO:0000256" key="1">
    <source>
        <dbReference type="ARBA" id="ARBA00022801"/>
    </source>
</evidence>
<feature type="domain" description="SMP-30/Gluconolactonase/LRE-like region" evidence="3">
    <location>
        <begin position="59"/>
        <end position="339"/>
    </location>
</feature>
<dbReference type="EMBL" id="JAATJB010000010">
    <property type="protein sequence ID" value="NJB98734.1"/>
    <property type="molecule type" value="Genomic_DNA"/>
</dbReference>
<sequence length="352" mass="36987">MLATTRRTLLGGLAALPLLPGIARAAGAGAGTITRLDPELDALLDVESPLEVIASGIQWAEGPVWIRDGAVTGGASGGASAFDRSYLLFSDVPANIAYRWDGKETKPFLVPSGLAGPIPKGVREAGSNGMIQGRKGELLIADSGTRAIAAVDLETKEKTILAGKYDGKRFNSCNDLVQAKNGAIYFTDPPYGFTEGDQSPLKELPFNGVYRLDTNGTVHLIESKLTRPNGIGLSPDQRTLYVSVSDDAAPYTWAYSLGEDGLVTGRKIFLDHRAGTAAGLQGHADGMKVAASGHLYASGPGGIHVVAPDGRRLGLISTGKKAANCCFGEDGKTLFITSSDEVFRLRLRASGW</sequence>
<dbReference type="InterPro" id="IPR011042">
    <property type="entry name" value="6-blade_b-propeller_TolB-like"/>
</dbReference>
<proteinExistence type="predicted"/>
<feature type="signal peptide" evidence="2">
    <location>
        <begin position="1"/>
        <end position="25"/>
    </location>
</feature>
<evidence type="ECO:0000313" key="5">
    <source>
        <dbReference type="Proteomes" id="UP000531251"/>
    </source>
</evidence>
<evidence type="ECO:0000256" key="2">
    <source>
        <dbReference type="SAM" id="SignalP"/>
    </source>
</evidence>
<keyword evidence="1 4" id="KW-0378">Hydrolase</keyword>
<keyword evidence="2" id="KW-0732">Signal</keyword>
<comment type="caution">
    <text evidence="4">The sequence shown here is derived from an EMBL/GenBank/DDBJ whole genome shotgun (WGS) entry which is preliminary data.</text>
</comment>
<evidence type="ECO:0000259" key="3">
    <source>
        <dbReference type="Pfam" id="PF08450"/>
    </source>
</evidence>
<dbReference type="InterPro" id="IPR013658">
    <property type="entry name" value="SGL"/>
</dbReference>
<dbReference type="AlphaFoldDB" id="A0A7X6BD40"/>
<accession>A0A7X6BD40</accession>
<gene>
    <name evidence="4" type="ORF">GGR89_003071</name>
</gene>
<dbReference type="PANTHER" id="PTHR47572">
    <property type="entry name" value="LIPOPROTEIN-RELATED"/>
    <property type="match status" value="1"/>
</dbReference>
<dbReference type="RefSeq" id="WP_125972206.1">
    <property type="nucleotide sequence ID" value="NZ_BAAADY010000019.1"/>
</dbReference>
<evidence type="ECO:0000313" key="4">
    <source>
        <dbReference type="EMBL" id="NJB98734.1"/>
    </source>
</evidence>
<feature type="chain" id="PRO_5031011194" evidence="2">
    <location>
        <begin position="26"/>
        <end position="352"/>
    </location>
</feature>
<dbReference type="PANTHER" id="PTHR47572:SF4">
    <property type="entry name" value="LACTONASE DRP35"/>
    <property type="match status" value="1"/>
</dbReference>
<keyword evidence="5" id="KW-1185">Reference proteome</keyword>
<dbReference type="Proteomes" id="UP000531251">
    <property type="component" value="Unassembled WGS sequence"/>
</dbReference>
<protein>
    <submittedName>
        <fullName evidence="4">Gluconolactonase</fullName>
        <ecNumber evidence="4">3.1.1.17</ecNumber>
    </submittedName>
</protein>
<dbReference type="GO" id="GO:0004341">
    <property type="term" value="F:gluconolactonase activity"/>
    <property type="evidence" value="ECO:0007669"/>
    <property type="project" value="UniProtKB-EC"/>
</dbReference>